<dbReference type="OrthoDB" id="9923136at2"/>
<gene>
    <name evidence="2" type="ordered locus">CHAB381_1766</name>
</gene>
<organism evidence="2 3">
    <name type="scientific">Campylobacter hominis (strain ATCC BAA-381 / DSM 21671 / CCUG 45161 / LMG 19568 / NCTC 13146 / CH001A)</name>
    <dbReference type="NCBI Taxonomy" id="360107"/>
    <lineage>
        <taxon>Bacteria</taxon>
        <taxon>Pseudomonadati</taxon>
        <taxon>Campylobacterota</taxon>
        <taxon>Epsilonproteobacteria</taxon>
        <taxon>Campylobacterales</taxon>
        <taxon>Campylobacteraceae</taxon>
        <taxon>Campylobacter</taxon>
    </lineage>
</organism>
<dbReference type="eggNOG" id="ENOG5031V5C">
    <property type="taxonomic scope" value="Bacteria"/>
</dbReference>
<dbReference type="KEGG" id="cha:CHAB381_1766"/>
<evidence type="ECO:0000313" key="2">
    <source>
        <dbReference type="EMBL" id="ABS51703.1"/>
    </source>
</evidence>
<keyword evidence="1" id="KW-0472">Membrane</keyword>
<keyword evidence="1" id="KW-0812">Transmembrane</keyword>
<dbReference type="RefSeq" id="WP_012109584.1">
    <property type="nucleotide sequence ID" value="NC_009714.1"/>
</dbReference>
<evidence type="ECO:0000313" key="3">
    <source>
        <dbReference type="Proteomes" id="UP000002407"/>
    </source>
</evidence>
<protein>
    <submittedName>
        <fullName evidence="2">Uncharacterized protein</fullName>
    </submittedName>
</protein>
<dbReference type="AlphaFoldDB" id="A7I436"/>
<feature type="transmembrane region" description="Helical" evidence="1">
    <location>
        <begin position="108"/>
        <end position="129"/>
    </location>
</feature>
<feature type="transmembrane region" description="Helical" evidence="1">
    <location>
        <begin position="5"/>
        <end position="24"/>
    </location>
</feature>
<sequence>MNAIFIMFCFGIYGFIVLVFYWLYVKLFEKRVNAKIDKKQRQEQARIQDLLKQPTTRDYDKEPIFVENRHKIKINFINITIFVPLFLYLTISSLESQPDMFDEYIRKGALVCGIIGILGGIYFYILLFIDSKRKIYISIHDNYLICNDYKRKSNFSKAIDYIIQLDFNDKLEISYGFFPLNGEAKNYKPNYKNFNDKFENIILLPLIFAFKLIITTMFFILNLFRFKKYYIFKNDKYIVSVEANKELKDRFGKVKFDILTLTYIM</sequence>
<reference evidence="3" key="1">
    <citation type="submission" date="2007-07" db="EMBL/GenBank/DDBJ databases">
        <title>Complete genome sequence of Campylobacter hominis ATCC BAA-381, a commensal isolated from the human gastrointestinal tract.</title>
        <authorList>
            <person name="Fouts D.E."/>
            <person name="Mongodin E.F."/>
            <person name="Puiu D."/>
            <person name="Sebastian Y."/>
            <person name="Miller W.G."/>
            <person name="Mandrell R.E."/>
            <person name="Nelson K.E."/>
        </authorList>
    </citation>
    <scope>NUCLEOTIDE SEQUENCE [LARGE SCALE GENOMIC DNA]</scope>
    <source>
        <strain evidence="3">ATCC BAA-381 / LMG 19568 / NCTC 13146 / CH001A</strain>
    </source>
</reference>
<feature type="transmembrane region" description="Helical" evidence="1">
    <location>
        <begin position="201"/>
        <end position="224"/>
    </location>
</feature>
<keyword evidence="1" id="KW-1133">Transmembrane helix</keyword>
<feature type="transmembrane region" description="Helical" evidence="1">
    <location>
        <begin position="76"/>
        <end position="96"/>
    </location>
</feature>
<accession>A7I436</accession>
<keyword evidence="3" id="KW-1185">Reference proteome</keyword>
<proteinExistence type="predicted"/>
<dbReference type="Proteomes" id="UP000002407">
    <property type="component" value="Chromosome"/>
</dbReference>
<dbReference type="HOGENOM" id="CLU_1048396_0_0_7"/>
<name>A7I436_CAMHC</name>
<dbReference type="EMBL" id="CP000776">
    <property type="protein sequence ID" value="ABS51703.1"/>
    <property type="molecule type" value="Genomic_DNA"/>
</dbReference>
<evidence type="ECO:0000256" key="1">
    <source>
        <dbReference type="SAM" id="Phobius"/>
    </source>
</evidence>